<dbReference type="OrthoDB" id="451853at2"/>
<accession>A0A1Z3HTT5</accession>
<keyword evidence="5" id="KW-1185">Reference proteome</keyword>
<sequence length="507" mass="56077">MSETITIAGIEIPKADWDATPASVQAVVMVLSERLAHIEEQLKQNSRNSSRPPSSDTLSQRQAKPEEPSSSKRRESKRSQGAQGKKGHQGFGFYPVEAAHLHHHIPERCRHCGEGLSGVDEQPHRHQVVDVPPLSLQVEEHQLHQLTCECCGKTTRGQFPPEVPTTGYGDRLVSLVGLLSSGEYRQSHSMAQSLLSVVFGLELSRSSIHRMRTQVSAAVSAPVAAAHEYVQSQASVHSDETGFPQRNRDGANPQGRKGWLWVLCAPWVMVFWVSLQRSQQAAKDLIGEGFTGIVHSDRYSAYNRLPIHQRQVCWAHLKRDLTQIAERSGVSQAIGTALLARQRRLFRWWHRVRDGTMIREQLGEAVAHLRAGFKAELESACALPIGANETSALAKSVSTLREILKVEDALWTFVDTPGVEPTNNTAERALRSGVIWRRTTQGSQSTAGSEFVGRILTVTTSLKAQERNAWDYLTQALRAQRLGLPAPSLLPLPKPQDLPMPLALPQA</sequence>
<feature type="region of interest" description="Disordered" evidence="1">
    <location>
        <begin position="488"/>
        <end position="507"/>
    </location>
</feature>
<dbReference type="InterPro" id="IPR045618">
    <property type="entry name" value="DUF6444"/>
</dbReference>
<proteinExistence type="predicted"/>
<evidence type="ECO:0008006" key="6">
    <source>
        <dbReference type="Google" id="ProtNLM"/>
    </source>
</evidence>
<dbReference type="PANTHER" id="PTHR33678:SF2">
    <property type="match status" value="1"/>
</dbReference>
<dbReference type="Proteomes" id="UP000191901">
    <property type="component" value="Chromosome"/>
</dbReference>
<reference evidence="4 5" key="1">
    <citation type="journal article" date="2016" name="Biochim. Biophys. Acta">
        <title>Characterization of red-shifted phycobilisomes isolated from the chlorophyll f-containing cyanobacterium Halomicronema hongdechloris.</title>
        <authorList>
            <person name="Li Y."/>
            <person name="Lin Y."/>
            <person name="Garvey C.J."/>
            <person name="Birch D."/>
            <person name="Corkery R.W."/>
            <person name="Loughlin P.C."/>
            <person name="Scheer H."/>
            <person name="Willows R.D."/>
            <person name="Chen M."/>
        </authorList>
    </citation>
    <scope>NUCLEOTIDE SEQUENCE [LARGE SCALE GENOMIC DNA]</scope>
    <source>
        <strain evidence="4 5">C2206</strain>
    </source>
</reference>
<dbReference type="PANTHER" id="PTHR33678">
    <property type="entry name" value="BLL1576 PROTEIN"/>
    <property type="match status" value="1"/>
</dbReference>
<evidence type="ECO:0000259" key="2">
    <source>
        <dbReference type="Pfam" id="PF03050"/>
    </source>
</evidence>
<dbReference type="Pfam" id="PF20042">
    <property type="entry name" value="DUF6444"/>
    <property type="match status" value="1"/>
</dbReference>
<gene>
    <name evidence="4" type="ORF">XM38_045040</name>
</gene>
<feature type="domain" description="DUF6444" evidence="3">
    <location>
        <begin position="28"/>
        <end position="89"/>
    </location>
</feature>
<organism evidence="4 5">
    <name type="scientific">Halomicronema hongdechloris C2206</name>
    <dbReference type="NCBI Taxonomy" id="1641165"/>
    <lineage>
        <taxon>Bacteria</taxon>
        <taxon>Bacillati</taxon>
        <taxon>Cyanobacteriota</taxon>
        <taxon>Cyanophyceae</taxon>
        <taxon>Nodosilineales</taxon>
        <taxon>Nodosilineaceae</taxon>
        <taxon>Halomicronema</taxon>
    </lineage>
</organism>
<evidence type="ECO:0000313" key="5">
    <source>
        <dbReference type="Proteomes" id="UP000191901"/>
    </source>
</evidence>
<feature type="compositionally biased region" description="Pro residues" evidence="1">
    <location>
        <begin position="488"/>
        <end position="498"/>
    </location>
</feature>
<dbReference type="KEGG" id="hhg:XM38_045040"/>
<protein>
    <recommendedName>
        <fullName evidence="6">IS66 family transposase</fullName>
    </recommendedName>
</protein>
<dbReference type="EMBL" id="CP021983">
    <property type="protein sequence ID" value="ASC73537.1"/>
    <property type="molecule type" value="Genomic_DNA"/>
</dbReference>
<feature type="domain" description="Transposase IS66 central" evidence="2">
    <location>
        <begin position="199"/>
        <end position="449"/>
    </location>
</feature>
<evidence type="ECO:0000256" key="1">
    <source>
        <dbReference type="SAM" id="MobiDB-lite"/>
    </source>
</evidence>
<dbReference type="RefSeq" id="WP_088431020.1">
    <property type="nucleotide sequence ID" value="NZ_CP021983.2"/>
</dbReference>
<evidence type="ECO:0000313" key="4">
    <source>
        <dbReference type="EMBL" id="ASC73537.1"/>
    </source>
</evidence>
<dbReference type="InterPro" id="IPR004291">
    <property type="entry name" value="Transposase_IS66_central"/>
</dbReference>
<feature type="compositionally biased region" description="Basic and acidic residues" evidence="1">
    <location>
        <begin position="63"/>
        <end position="73"/>
    </location>
</feature>
<name>A0A1Z3HTT5_9CYAN</name>
<dbReference type="InterPro" id="IPR052344">
    <property type="entry name" value="Transposase-related"/>
</dbReference>
<feature type="compositionally biased region" description="Low complexity" evidence="1">
    <location>
        <begin position="45"/>
        <end position="55"/>
    </location>
</feature>
<dbReference type="NCBIfam" id="NF033517">
    <property type="entry name" value="transpos_IS66"/>
    <property type="match status" value="1"/>
</dbReference>
<dbReference type="Pfam" id="PF03050">
    <property type="entry name" value="DDE_Tnp_IS66"/>
    <property type="match status" value="1"/>
</dbReference>
<dbReference type="AlphaFoldDB" id="A0A1Z3HTT5"/>
<feature type="region of interest" description="Disordered" evidence="1">
    <location>
        <begin position="41"/>
        <end position="91"/>
    </location>
</feature>
<evidence type="ECO:0000259" key="3">
    <source>
        <dbReference type="Pfam" id="PF20042"/>
    </source>
</evidence>